<dbReference type="GO" id="GO:0003700">
    <property type="term" value="F:DNA-binding transcription factor activity"/>
    <property type="evidence" value="ECO:0007669"/>
    <property type="project" value="InterPro"/>
</dbReference>
<accession>A0A7C5P105</accession>
<name>A0A7C5P105_THELI</name>
<comment type="caution">
    <text evidence="2">The sequence shown here is derived from an EMBL/GenBank/DDBJ whole genome shotgun (WGS) entry which is preliminary data.</text>
</comment>
<dbReference type="InterPro" id="IPR036390">
    <property type="entry name" value="WH_DNA-bd_sf"/>
</dbReference>
<dbReference type="AlphaFoldDB" id="A0A7C5P105"/>
<organism evidence="2">
    <name type="scientific">Thermococcus litoralis</name>
    <dbReference type="NCBI Taxonomy" id="2265"/>
    <lineage>
        <taxon>Archaea</taxon>
        <taxon>Methanobacteriati</taxon>
        <taxon>Methanobacteriota</taxon>
        <taxon>Thermococci</taxon>
        <taxon>Thermococcales</taxon>
        <taxon>Thermococcaceae</taxon>
        <taxon>Thermococcus</taxon>
    </lineage>
</organism>
<dbReference type="Gene3D" id="1.10.10.10">
    <property type="entry name" value="Winged helix-like DNA-binding domain superfamily/Winged helix DNA-binding domain"/>
    <property type="match status" value="2"/>
</dbReference>
<dbReference type="PANTHER" id="PTHR36216">
    <property type="entry name" value="TRANSCRIPTIONAL REGULATOR, TRMB"/>
    <property type="match status" value="1"/>
</dbReference>
<sequence length="170" mass="19609">MSTREKILGYITKNPGITFRKLAQDLNIGIGNLQYHLRHLEKEGKVTSKRLGGKKYFFPAGFEEEYRRLMIAISNESQRKILLLLAEGDKNQGEIAEKLNLTPSTIIYHTKRLETLGIITRVKDGKNTVYSLNCDVDVLLRIIKEYKPKIWDKLADKLIDLTLTFRGEEK</sequence>
<protein>
    <submittedName>
        <fullName evidence="2">Winged helix-turn-helix transcriptional regulator</fullName>
    </submittedName>
</protein>
<dbReference type="SMART" id="SM00418">
    <property type="entry name" value="HTH_ARSR"/>
    <property type="match status" value="1"/>
</dbReference>
<dbReference type="PROSITE" id="PS50987">
    <property type="entry name" value="HTH_ARSR_2"/>
    <property type="match status" value="1"/>
</dbReference>
<dbReference type="Pfam" id="PF24266">
    <property type="entry name" value="HTH_HVO_0163_N"/>
    <property type="match status" value="1"/>
</dbReference>
<evidence type="ECO:0000259" key="1">
    <source>
        <dbReference type="PROSITE" id="PS50987"/>
    </source>
</evidence>
<evidence type="ECO:0000313" key="2">
    <source>
        <dbReference type="EMBL" id="HHH99984.1"/>
    </source>
</evidence>
<dbReference type="Proteomes" id="UP000886217">
    <property type="component" value="Unassembled WGS sequence"/>
</dbReference>
<dbReference type="InterPro" id="IPR036388">
    <property type="entry name" value="WH-like_DNA-bd_sf"/>
</dbReference>
<dbReference type="CDD" id="cd00090">
    <property type="entry name" value="HTH_ARSR"/>
    <property type="match status" value="2"/>
</dbReference>
<dbReference type="PANTHER" id="PTHR36216:SF1">
    <property type="entry name" value="HTH ARSR-TYPE DOMAIN-CONTAINING PROTEIN"/>
    <property type="match status" value="1"/>
</dbReference>
<dbReference type="SUPFAM" id="SSF46785">
    <property type="entry name" value="Winged helix' DNA-binding domain"/>
    <property type="match status" value="2"/>
</dbReference>
<proteinExistence type="predicted"/>
<dbReference type="InterPro" id="IPR001845">
    <property type="entry name" value="HTH_ArsR_DNA-bd_dom"/>
</dbReference>
<dbReference type="InterPro" id="IPR056504">
    <property type="entry name" value="HTH_HVO_0163_N"/>
</dbReference>
<dbReference type="Pfam" id="PF13412">
    <property type="entry name" value="HTH_24"/>
    <property type="match status" value="1"/>
</dbReference>
<dbReference type="EMBL" id="DRTU01000032">
    <property type="protein sequence ID" value="HHH99984.1"/>
    <property type="molecule type" value="Genomic_DNA"/>
</dbReference>
<gene>
    <name evidence="2" type="ORF">ENL40_00645</name>
</gene>
<feature type="domain" description="HTH arsR-type" evidence="1">
    <location>
        <begin position="58"/>
        <end position="151"/>
    </location>
</feature>
<dbReference type="InterPro" id="IPR011991">
    <property type="entry name" value="ArsR-like_HTH"/>
</dbReference>
<reference evidence="2" key="1">
    <citation type="journal article" date="2020" name="mSystems">
        <title>Genome- and Community-Level Interaction Insights into Carbon Utilization and Element Cycling Functions of Hydrothermarchaeota in Hydrothermal Sediment.</title>
        <authorList>
            <person name="Zhou Z."/>
            <person name="Liu Y."/>
            <person name="Xu W."/>
            <person name="Pan J."/>
            <person name="Luo Z.H."/>
            <person name="Li M."/>
        </authorList>
    </citation>
    <scope>NUCLEOTIDE SEQUENCE [LARGE SCALE GENOMIC DNA]</scope>
    <source>
        <strain evidence="2">HyVt-93</strain>
    </source>
</reference>